<proteinExistence type="predicted"/>
<dbReference type="AlphaFoldDB" id="A0A4U6BQA2"/>
<protein>
    <submittedName>
        <fullName evidence="2">Uncharacterized protein</fullName>
    </submittedName>
</protein>
<feature type="chain" id="PRO_5020530136" evidence="1">
    <location>
        <begin position="22"/>
        <end position="84"/>
    </location>
</feature>
<comment type="caution">
    <text evidence="2">The sequence shown here is derived from an EMBL/GenBank/DDBJ whole genome shotgun (WGS) entry which is preliminary data.</text>
</comment>
<sequence>MKLLQASVMVVALLGATQSFAKVEQCRFIGSKPDREACYDRQAKALAAKKAEAAAKPTTTDPIERMKQDDEALSLRLKNICRGC</sequence>
<dbReference type="RefSeq" id="WP_046828200.1">
    <property type="nucleotide sequence ID" value="NZ_LBIA02000001.1"/>
</dbReference>
<gene>
    <name evidence="2" type="ORF">YH63_007125</name>
</gene>
<feature type="signal peptide" evidence="1">
    <location>
        <begin position="1"/>
        <end position="21"/>
    </location>
</feature>
<keyword evidence="3" id="KW-1185">Reference proteome</keyword>
<dbReference type="EMBL" id="LBIA02000001">
    <property type="protein sequence ID" value="TKT71198.1"/>
    <property type="molecule type" value="Genomic_DNA"/>
</dbReference>
<dbReference type="Proteomes" id="UP000034832">
    <property type="component" value="Unassembled WGS sequence"/>
</dbReference>
<organism evidence="2 3">
    <name type="scientific">Afipia massiliensis</name>
    <dbReference type="NCBI Taxonomy" id="211460"/>
    <lineage>
        <taxon>Bacteria</taxon>
        <taxon>Pseudomonadati</taxon>
        <taxon>Pseudomonadota</taxon>
        <taxon>Alphaproteobacteria</taxon>
        <taxon>Hyphomicrobiales</taxon>
        <taxon>Nitrobacteraceae</taxon>
        <taxon>Afipia</taxon>
    </lineage>
</organism>
<dbReference type="OrthoDB" id="8129694at2"/>
<accession>A0A4U6BQA2</accession>
<evidence type="ECO:0000313" key="2">
    <source>
        <dbReference type="EMBL" id="TKT71198.1"/>
    </source>
</evidence>
<reference evidence="2" key="1">
    <citation type="submission" date="2019-04" db="EMBL/GenBank/DDBJ databases">
        <title>Whole genome sequencing of cave bacteria.</title>
        <authorList>
            <person name="Gan H.M."/>
            <person name="Barton H."/>
            <person name="Savka M.A."/>
        </authorList>
    </citation>
    <scope>NUCLEOTIDE SEQUENCE [LARGE SCALE GENOMIC DNA]</scope>
    <source>
        <strain evidence="2">LC387</strain>
    </source>
</reference>
<keyword evidence="1" id="KW-0732">Signal</keyword>
<evidence type="ECO:0000313" key="3">
    <source>
        <dbReference type="Proteomes" id="UP000034832"/>
    </source>
</evidence>
<name>A0A4U6BQA2_9BRAD</name>
<evidence type="ECO:0000256" key="1">
    <source>
        <dbReference type="SAM" id="SignalP"/>
    </source>
</evidence>